<evidence type="ECO:0000256" key="2">
    <source>
        <dbReference type="SAM" id="Phobius"/>
    </source>
</evidence>
<dbReference type="EMBL" id="JAFFHA010000006">
    <property type="protein sequence ID" value="KAK4654991.1"/>
    <property type="molecule type" value="Genomic_DNA"/>
</dbReference>
<keyword evidence="2" id="KW-0812">Transmembrane</keyword>
<evidence type="ECO:0000313" key="3">
    <source>
        <dbReference type="EMBL" id="KAK4654991.1"/>
    </source>
</evidence>
<keyword evidence="4" id="KW-1185">Reference proteome</keyword>
<gene>
    <name evidence="3" type="ORF">QC762_405675</name>
</gene>
<accession>A0ABR0GGU7</accession>
<comment type="caution">
    <text evidence="3">The sequence shown here is derived from an EMBL/GenBank/DDBJ whole genome shotgun (WGS) entry which is preliminary data.</text>
</comment>
<feature type="region of interest" description="Disordered" evidence="1">
    <location>
        <begin position="346"/>
        <end position="388"/>
    </location>
</feature>
<protein>
    <submittedName>
        <fullName evidence="3">Uncharacterized protein</fullName>
    </submittedName>
</protein>
<dbReference type="RefSeq" id="XP_062743966.1">
    <property type="nucleotide sequence ID" value="XM_062890017.1"/>
</dbReference>
<feature type="region of interest" description="Disordered" evidence="1">
    <location>
        <begin position="285"/>
        <end position="305"/>
    </location>
</feature>
<keyword evidence="2" id="KW-0472">Membrane</keyword>
<evidence type="ECO:0000256" key="1">
    <source>
        <dbReference type="SAM" id="MobiDB-lite"/>
    </source>
</evidence>
<feature type="transmembrane region" description="Helical" evidence="2">
    <location>
        <begin position="252"/>
        <end position="276"/>
    </location>
</feature>
<organism evidence="3 4">
    <name type="scientific">Podospora pseudocomata</name>
    <dbReference type="NCBI Taxonomy" id="2093779"/>
    <lineage>
        <taxon>Eukaryota</taxon>
        <taxon>Fungi</taxon>
        <taxon>Dikarya</taxon>
        <taxon>Ascomycota</taxon>
        <taxon>Pezizomycotina</taxon>
        <taxon>Sordariomycetes</taxon>
        <taxon>Sordariomycetidae</taxon>
        <taxon>Sordariales</taxon>
        <taxon>Podosporaceae</taxon>
        <taxon>Podospora</taxon>
    </lineage>
</organism>
<feature type="compositionally biased region" description="Polar residues" evidence="1">
    <location>
        <begin position="287"/>
        <end position="305"/>
    </location>
</feature>
<name>A0ABR0GGU7_9PEZI</name>
<evidence type="ECO:0000313" key="4">
    <source>
        <dbReference type="Proteomes" id="UP001323405"/>
    </source>
</evidence>
<sequence length="388" mass="41372">MMTLLARSESTGRQLIGPRTTVYTPSHNCRFGFVESGNSDASTTTLDTIGYAYGSDCPSIRSCLPSMPTAVRRDFYSPGLYCPMGWERATKITHGMTDSVRAINILRALSTNKTAAFCCPSGFTFSYTVWSSTDALPCCASIMIEGTFTYWTCNPRGCSLEQRLRVGGTVTLSAITSERLAVQATITMESLLNVYGRQNMDAINPSTQAPTLVVSSAITRAPAIQLVWRSIDLPAAANNGTPNGNYPSVNTAGVVVGATVGAMVAISLIVFVIWLWCRKKKEKSGTVYETTENTGNVDESKAQSELATGSAVVELSTAGSPELPASPITLRNADASDGLLRAVVPTGRAGTDSRPSVAYELDSELDRRDVGAKSMSEGHNVPTTGRLE</sequence>
<keyword evidence="2" id="KW-1133">Transmembrane helix</keyword>
<dbReference type="Proteomes" id="UP001323405">
    <property type="component" value="Unassembled WGS sequence"/>
</dbReference>
<dbReference type="GeneID" id="87909924"/>
<reference evidence="3 4" key="1">
    <citation type="journal article" date="2023" name="bioRxiv">
        <title>High-quality genome assemblies of four members of thePodospora anserinaspecies complex.</title>
        <authorList>
            <person name="Ament-Velasquez S.L."/>
            <person name="Vogan A.A."/>
            <person name="Wallerman O."/>
            <person name="Hartmann F."/>
            <person name="Gautier V."/>
            <person name="Silar P."/>
            <person name="Giraud T."/>
            <person name="Johannesson H."/>
        </authorList>
    </citation>
    <scope>NUCLEOTIDE SEQUENCE [LARGE SCALE GENOMIC DNA]</scope>
    <source>
        <strain evidence="3 4">CBS 415.72m</strain>
    </source>
</reference>
<proteinExistence type="predicted"/>